<dbReference type="Proteomes" id="UP000268014">
    <property type="component" value="Unassembled WGS sequence"/>
</dbReference>
<keyword evidence="3" id="KW-1185">Reference proteome</keyword>
<gene>
    <name evidence="2" type="ORF">HPLM_LOCUS6417</name>
</gene>
<reference evidence="4" key="1">
    <citation type="submission" date="2017-02" db="UniProtKB">
        <authorList>
            <consortium name="WormBaseParasite"/>
        </authorList>
    </citation>
    <scope>IDENTIFICATION</scope>
</reference>
<evidence type="ECO:0000313" key="2">
    <source>
        <dbReference type="EMBL" id="VDO28908.1"/>
    </source>
</evidence>
<accession>A0A0N4W8A6</accession>
<proteinExistence type="predicted"/>
<dbReference type="AlphaFoldDB" id="A0A0N4W8A6"/>
<sequence length="98" mass="11087">MLPLFSRPSPPGASGGDDVPRFGMRQYDNDDDTKKTQRRSRCGGGGTTRPTVLAHTCKETEDRDTKIWLPPTHDGRTDGRNVVRNEDIWWKSIFGKKN</sequence>
<dbReference type="EMBL" id="UZAF01016491">
    <property type="protein sequence ID" value="VDO28908.1"/>
    <property type="molecule type" value="Genomic_DNA"/>
</dbReference>
<reference evidence="2 3" key="2">
    <citation type="submission" date="2018-11" db="EMBL/GenBank/DDBJ databases">
        <authorList>
            <consortium name="Pathogen Informatics"/>
        </authorList>
    </citation>
    <scope>NUCLEOTIDE SEQUENCE [LARGE SCALE GENOMIC DNA]</scope>
    <source>
        <strain evidence="2 3">MHpl1</strain>
    </source>
</reference>
<evidence type="ECO:0000256" key="1">
    <source>
        <dbReference type="SAM" id="MobiDB-lite"/>
    </source>
</evidence>
<evidence type="ECO:0000313" key="3">
    <source>
        <dbReference type="Proteomes" id="UP000268014"/>
    </source>
</evidence>
<name>A0A0N4W8A6_HAEPC</name>
<dbReference type="WBParaSite" id="HPLM_0000642501-mRNA-1">
    <property type="protein sequence ID" value="HPLM_0000642501-mRNA-1"/>
    <property type="gene ID" value="HPLM_0000642501"/>
</dbReference>
<feature type="region of interest" description="Disordered" evidence="1">
    <location>
        <begin position="1"/>
        <end position="51"/>
    </location>
</feature>
<organism evidence="4">
    <name type="scientific">Haemonchus placei</name>
    <name type="common">Barber's pole worm</name>
    <dbReference type="NCBI Taxonomy" id="6290"/>
    <lineage>
        <taxon>Eukaryota</taxon>
        <taxon>Metazoa</taxon>
        <taxon>Ecdysozoa</taxon>
        <taxon>Nematoda</taxon>
        <taxon>Chromadorea</taxon>
        <taxon>Rhabditida</taxon>
        <taxon>Rhabditina</taxon>
        <taxon>Rhabditomorpha</taxon>
        <taxon>Strongyloidea</taxon>
        <taxon>Trichostrongylidae</taxon>
        <taxon>Haemonchus</taxon>
    </lineage>
</organism>
<protein>
    <submittedName>
        <fullName evidence="2 4">Uncharacterized protein</fullName>
    </submittedName>
</protein>
<evidence type="ECO:0000313" key="4">
    <source>
        <dbReference type="WBParaSite" id="HPLM_0000642501-mRNA-1"/>
    </source>
</evidence>